<evidence type="ECO:0000313" key="2">
    <source>
        <dbReference type="WBParaSite" id="nRc.2.0.1.t11042-RA"/>
    </source>
</evidence>
<reference evidence="2" key="1">
    <citation type="submission" date="2022-11" db="UniProtKB">
        <authorList>
            <consortium name="WormBaseParasite"/>
        </authorList>
    </citation>
    <scope>IDENTIFICATION</scope>
</reference>
<sequence length="83" mass="9232">MNVLNVSCIPLMHISTFESEGNKLKCYFGRSVRSPENHRVSFIRKSYPLVPIKAPTILFGTQMWTTSVLLAIECGKPPAPPGK</sequence>
<dbReference type="WBParaSite" id="nRc.2.0.1.t11042-RA">
    <property type="protein sequence ID" value="nRc.2.0.1.t11042-RA"/>
    <property type="gene ID" value="nRc.2.0.1.g11042"/>
</dbReference>
<proteinExistence type="predicted"/>
<dbReference type="Proteomes" id="UP000887565">
    <property type="component" value="Unplaced"/>
</dbReference>
<dbReference type="AlphaFoldDB" id="A0A915IAY3"/>
<name>A0A915IAY3_ROMCU</name>
<accession>A0A915IAY3</accession>
<keyword evidence="1" id="KW-1185">Reference proteome</keyword>
<protein>
    <submittedName>
        <fullName evidence="2">Uncharacterized protein</fullName>
    </submittedName>
</protein>
<organism evidence="1 2">
    <name type="scientific">Romanomermis culicivorax</name>
    <name type="common">Nematode worm</name>
    <dbReference type="NCBI Taxonomy" id="13658"/>
    <lineage>
        <taxon>Eukaryota</taxon>
        <taxon>Metazoa</taxon>
        <taxon>Ecdysozoa</taxon>
        <taxon>Nematoda</taxon>
        <taxon>Enoplea</taxon>
        <taxon>Dorylaimia</taxon>
        <taxon>Mermithida</taxon>
        <taxon>Mermithoidea</taxon>
        <taxon>Mermithidae</taxon>
        <taxon>Romanomermis</taxon>
    </lineage>
</organism>
<evidence type="ECO:0000313" key="1">
    <source>
        <dbReference type="Proteomes" id="UP000887565"/>
    </source>
</evidence>